<evidence type="ECO:0000256" key="1">
    <source>
        <dbReference type="SAM" id="MobiDB-lite"/>
    </source>
</evidence>
<proteinExistence type="predicted"/>
<gene>
    <name evidence="2" type="ORF">GCM10022281_25250</name>
</gene>
<organism evidence="2 3">
    <name type="scientific">Sphingomonas rosea</name>
    <dbReference type="NCBI Taxonomy" id="335605"/>
    <lineage>
        <taxon>Bacteria</taxon>
        <taxon>Pseudomonadati</taxon>
        <taxon>Pseudomonadota</taxon>
        <taxon>Alphaproteobacteria</taxon>
        <taxon>Sphingomonadales</taxon>
        <taxon>Sphingomonadaceae</taxon>
        <taxon>Sphingomonas</taxon>
    </lineage>
</organism>
<accession>A0ABP7UGP8</accession>
<evidence type="ECO:0000313" key="2">
    <source>
        <dbReference type="EMBL" id="GAA4043016.1"/>
    </source>
</evidence>
<evidence type="ECO:0000313" key="3">
    <source>
        <dbReference type="Proteomes" id="UP001424459"/>
    </source>
</evidence>
<protein>
    <submittedName>
        <fullName evidence="2">Uncharacterized protein</fullName>
    </submittedName>
</protein>
<name>A0ABP7UGP8_9SPHN</name>
<dbReference type="Proteomes" id="UP001424459">
    <property type="component" value="Unassembled WGS sequence"/>
</dbReference>
<comment type="caution">
    <text evidence="2">The sequence shown here is derived from an EMBL/GenBank/DDBJ whole genome shotgun (WGS) entry which is preliminary data.</text>
</comment>
<dbReference type="EMBL" id="BAABBR010000001">
    <property type="protein sequence ID" value="GAA4043016.1"/>
    <property type="molecule type" value="Genomic_DNA"/>
</dbReference>
<reference evidence="3" key="1">
    <citation type="journal article" date="2019" name="Int. J. Syst. Evol. Microbiol.">
        <title>The Global Catalogue of Microorganisms (GCM) 10K type strain sequencing project: providing services to taxonomists for standard genome sequencing and annotation.</title>
        <authorList>
            <consortium name="The Broad Institute Genomics Platform"/>
            <consortium name="The Broad Institute Genome Sequencing Center for Infectious Disease"/>
            <person name="Wu L."/>
            <person name="Ma J."/>
        </authorList>
    </citation>
    <scope>NUCLEOTIDE SEQUENCE [LARGE SCALE GENOMIC DNA]</scope>
    <source>
        <strain evidence="3">JCM 17564</strain>
    </source>
</reference>
<sequence length="85" mass="9550">MAQGFLCPVCGYNDPSAPPFADGQNDWYQEICPSCGTQFGYDDCTTTHRELRQLWLDGGARWWSPSPQPPNFKGVEQPRIAGLRD</sequence>
<keyword evidence="3" id="KW-1185">Reference proteome</keyword>
<feature type="region of interest" description="Disordered" evidence="1">
    <location>
        <begin position="65"/>
        <end position="85"/>
    </location>
</feature>